<reference evidence="2" key="1">
    <citation type="submission" date="2023-06" db="EMBL/GenBank/DDBJ databases">
        <authorList>
            <person name="Kurt Z."/>
        </authorList>
    </citation>
    <scope>NUCLEOTIDE SEQUENCE</scope>
</reference>
<comment type="caution">
    <text evidence="2">The sequence shown here is derived from an EMBL/GenBank/DDBJ whole genome shotgun (WGS) entry which is preliminary data.</text>
</comment>
<keyword evidence="1" id="KW-0472">Membrane</keyword>
<dbReference type="AlphaFoldDB" id="A0AA86UJF6"/>
<feature type="transmembrane region" description="Helical" evidence="1">
    <location>
        <begin position="484"/>
        <end position="508"/>
    </location>
</feature>
<keyword evidence="1" id="KW-1133">Transmembrane helix</keyword>
<evidence type="ECO:0008006" key="5">
    <source>
        <dbReference type="Google" id="ProtNLM"/>
    </source>
</evidence>
<evidence type="ECO:0000313" key="4">
    <source>
        <dbReference type="Proteomes" id="UP001642409"/>
    </source>
</evidence>
<name>A0AA86UJF6_9EUKA</name>
<keyword evidence="1" id="KW-0812">Transmembrane</keyword>
<dbReference type="EMBL" id="CAXDID020000107">
    <property type="protein sequence ID" value="CAL6028285.1"/>
    <property type="molecule type" value="Genomic_DNA"/>
</dbReference>
<evidence type="ECO:0000313" key="3">
    <source>
        <dbReference type="EMBL" id="CAL6028285.1"/>
    </source>
</evidence>
<evidence type="ECO:0000313" key="2">
    <source>
        <dbReference type="EMBL" id="CAI9953532.1"/>
    </source>
</evidence>
<gene>
    <name evidence="3" type="ORF">HINF_LOCUS31730</name>
    <name evidence="2" type="ORF">HINF_LOCUS41177</name>
</gene>
<proteinExistence type="predicted"/>
<reference evidence="3 4" key="2">
    <citation type="submission" date="2024-07" db="EMBL/GenBank/DDBJ databases">
        <authorList>
            <person name="Akdeniz Z."/>
        </authorList>
    </citation>
    <scope>NUCLEOTIDE SEQUENCE [LARGE SCALE GENOMIC DNA]</scope>
</reference>
<accession>A0AA86UJF6</accession>
<dbReference type="Proteomes" id="UP001642409">
    <property type="component" value="Unassembled WGS sequence"/>
</dbReference>
<keyword evidence="4" id="KW-1185">Reference proteome</keyword>
<organism evidence="2">
    <name type="scientific">Hexamita inflata</name>
    <dbReference type="NCBI Taxonomy" id="28002"/>
    <lineage>
        <taxon>Eukaryota</taxon>
        <taxon>Metamonada</taxon>
        <taxon>Diplomonadida</taxon>
        <taxon>Hexamitidae</taxon>
        <taxon>Hexamitinae</taxon>
        <taxon>Hexamita</taxon>
    </lineage>
</organism>
<evidence type="ECO:0000256" key="1">
    <source>
        <dbReference type="SAM" id="Phobius"/>
    </source>
</evidence>
<protein>
    <recommendedName>
        <fullName evidence="5">Transmembrane protein</fullName>
    </recommendedName>
</protein>
<dbReference type="EMBL" id="CATOUU010000840">
    <property type="protein sequence ID" value="CAI9953532.1"/>
    <property type="molecule type" value="Genomic_DNA"/>
</dbReference>
<sequence length="526" mass="59770">MLHGITTEINNQIELENCYSELSRVVLKEDQKEICVQLITTSNNNCNNLPKGIKLSVELDNLSGFYIPTGYFSDFNYSSTTELCVSCTNAACTNHVFFESKTANAILESYAFKAPIQIGVVVRQQSDFVNCINQSYVKVSSTQIQVVVEINDYCWKVLNANSYQLLNNTITLRFSDFTVQKIYNPSSTDFVFTIVGESFVFFIDEPNSFVVFDENNFIEFEMKIGIQQSNTVNYLLTSSNKLQIDDLASGYSSLRLRVNTNSMQLSGVPSDIGKFYAQMAGSQHFDEFHIKLQIQFGEDAYIFESSDLQTYQDGQTQSFSCSTDKCNTNMLYVYNNMDKITHAGTVTTFKSTGIILHMVTETVTSYYQGCYKGFHLNYNSKYIWFELMINSQSTTCSITTNQTYSLTLSSKNLTQVNITQISQVLNCTTKLINISYAITDDILAMIRHSQFTSLLITLNQVTIDYLSLYKVVNNNMDYFYTQQLIILGVSMGISILAVILSQLIKLYYKTPVKKTKLILKEFDEIE</sequence>